<dbReference type="PANTHER" id="PTHR43130">
    <property type="entry name" value="ARAC-FAMILY TRANSCRIPTIONAL REGULATOR"/>
    <property type="match status" value="1"/>
</dbReference>
<gene>
    <name evidence="2" type="ORF">SOIL9_31660</name>
</gene>
<feature type="domain" description="DJ-1/PfpI" evidence="1">
    <location>
        <begin position="44"/>
        <end position="203"/>
    </location>
</feature>
<dbReference type="Gene3D" id="3.40.50.880">
    <property type="match status" value="1"/>
</dbReference>
<keyword evidence="3" id="KW-1185">Reference proteome</keyword>
<reference evidence="2 3" key="1">
    <citation type="submission" date="2019-05" db="EMBL/GenBank/DDBJ databases">
        <authorList>
            <consortium name="Science for Life Laboratories"/>
        </authorList>
    </citation>
    <scope>NUCLEOTIDE SEQUENCE [LARGE SCALE GENOMIC DNA]</scope>
    <source>
        <strain evidence="2">Soil9</strain>
    </source>
</reference>
<evidence type="ECO:0000313" key="3">
    <source>
        <dbReference type="Proteomes" id="UP000464178"/>
    </source>
</evidence>
<dbReference type="CDD" id="cd03139">
    <property type="entry name" value="GATase1_PfpI_2"/>
    <property type="match status" value="1"/>
</dbReference>
<dbReference type="KEGG" id="gms:SOIL9_31660"/>
<name>A0A6P2CZI3_9BACT</name>
<proteinExistence type="predicted"/>
<accession>A0A6P2CZI3</accession>
<dbReference type="InterPro" id="IPR029062">
    <property type="entry name" value="Class_I_gatase-like"/>
</dbReference>
<sequence length="270" mass="28600">MQTRRHFIRAALTGAVAVGGCGPGHEPVAGTPNEERNMADHLNVGMLVFPRMDQVDLTGPFAVLSRLPNASVQLLWKDTKPVRDYRGLGLVPDARLTEAGPVDLLVVPGGPGQEDLMEDEVVLSFITKQAARAKCVFSVCTGALVCGAAGLLKGRSATTHWRSVHLLKYFGAVAKDQRVVVDGTFVSAAGLTAGIDGALRVAELLRGAEAAKAIQLDLQYAPEPPFDCGHPDKAPAEIVAKLKATTEKLTAQRLATAKRAAARLKVPVED</sequence>
<organism evidence="2 3">
    <name type="scientific">Gemmata massiliana</name>
    <dbReference type="NCBI Taxonomy" id="1210884"/>
    <lineage>
        <taxon>Bacteria</taxon>
        <taxon>Pseudomonadati</taxon>
        <taxon>Planctomycetota</taxon>
        <taxon>Planctomycetia</taxon>
        <taxon>Gemmatales</taxon>
        <taxon>Gemmataceae</taxon>
        <taxon>Gemmata</taxon>
    </lineage>
</organism>
<protein>
    <recommendedName>
        <fullName evidence="1">DJ-1/PfpI domain-containing protein</fullName>
    </recommendedName>
</protein>
<dbReference type="SUPFAM" id="SSF52317">
    <property type="entry name" value="Class I glutamine amidotransferase-like"/>
    <property type="match status" value="1"/>
</dbReference>
<dbReference type="Proteomes" id="UP000464178">
    <property type="component" value="Chromosome"/>
</dbReference>
<dbReference type="InterPro" id="IPR002818">
    <property type="entry name" value="DJ-1/PfpI"/>
</dbReference>
<dbReference type="PANTHER" id="PTHR43130:SF2">
    <property type="entry name" value="DJ-1_PFPI DOMAIN-CONTAINING PROTEIN"/>
    <property type="match status" value="1"/>
</dbReference>
<dbReference type="AlphaFoldDB" id="A0A6P2CZI3"/>
<dbReference type="EMBL" id="LR593886">
    <property type="protein sequence ID" value="VTR94548.1"/>
    <property type="molecule type" value="Genomic_DNA"/>
</dbReference>
<dbReference type="GO" id="GO:0006355">
    <property type="term" value="P:regulation of DNA-templated transcription"/>
    <property type="evidence" value="ECO:0007669"/>
    <property type="project" value="TreeGrafter"/>
</dbReference>
<evidence type="ECO:0000259" key="1">
    <source>
        <dbReference type="Pfam" id="PF01965"/>
    </source>
</evidence>
<dbReference type="Pfam" id="PF01965">
    <property type="entry name" value="DJ-1_PfpI"/>
    <property type="match status" value="1"/>
</dbReference>
<dbReference type="InterPro" id="IPR052158">
    <property type="entry name" value="INH-QAR"/>
</dbReference>
<dbReference type="PROSITE" id="PS51257">
    <property type="entry name" value="PROKAR_LIPOPROTEIN"/>
    <property type="match status" value="1"/>
</dbReference>
<evidence type="ECO:0000313" key="2">
    <source>
        <dbReference type="EMBL" id="VTR94548.1"/>
    </source>
</evidence>